<evidence type="ECO:0000313" key="2">
    <source>
        <dbReference type="EMBL" id="SDC09136.1"/>
    </source>
</evidence>
<dbReference type="Gene3D" id="3.40.1080.10">
    <property type="entry name" value="Glutaconate Coenzyme A-transferase"/>
    <property type="match status" value="1"/>
</dbReference>
<dbReference type="EMBL" id="FMZA01000003">
    <property type="protein sequence ID" value="SDC09136.1"/>
    <property type="molecule type" value="Genomic_DNA"/>
</dbReference>
<gene>
    <name evidence="2" type="ORF">SAMN04488112_10324</name>
</gene>
<dbReference type="NCBIfam" id="TIGR02429">
    <property type="entry name" value="pcaI_scoA_fam"/>
    <property type="match status" value="1"/>
</dbReference>
<dbReference type="SUPFAM" id="SSF100950">
    <property type="entry name" value="NagB/RpiA/CoA transferase-like"/>
    <property type="match status" value="1"/>
</dbReference>
<dbReference type="RefSeq" id="WP_245662032.1">
    <property type="nucleotide sequence ID" value="NZ_FMZA01000003.1"/>
</dbReference>
<dbReference type="Pfam" id="PF01144">
    <property type="entry name" value="CoA_trans"/>
    <property type="match status" value="1"/>
</dbReference>
<dbReference type="PANTHER" id="PTHR13707:SF60">
    <property type="entry name" value="ACETATE COA-TRANSFERASE SUBUNIT ALPHA"/>
    <property type="match status" value="1"/>
</dbReference>
<evidence type="ECO:0000313" key="3">
    <source>
        <dbReference type="Proteomes" id="UP000199387"/>
    </source>
</evidence>
<keyword evidence="1 2" id="KW-0808">Transferase</keyword>
<evidence type="ECO:0000256" key="1">
    <source>
        <dbReference type="ARBA" id="ARBA00022679"/>
    </source>
</evidence>
<dbReference type="GO" id="GO:0008410">
    <property type="term" value="F:CoA-transferase activity"/>
    <property type="evidence" value="ECO:0007669"/>
    <property type="project" value="InterPro"/>
</dbReference>
<organism evidence="2 3">
    <name type="scientific">Melghirimyces thermohalophilus</name>
    <dbReference type="NCBI Taxonomy" id="1236220"/>
    <lineage>
        <taxon>Bacteria</taxon>
        <taxon>Bacillati</taxon>
        <taxon>Bacillota</taxon>
        <taxon>Bacilli</taxon>
        <taxon>Bacillales</taxon>
        <taxon>Thermoactinomycetaceae</taxon>
        <taxon>Melghirimyces</taxon>
    </lineage>
</organism>
<reference evidence="2 3" key="1">
    <citation type="submission" date="2016-10" db="EMBL/GenBank/DDBJ databases">
        <authorList>
            <person name="de Groot N.N."/>
        </authorList>
    </citation>
    <scope>NUCLEOTIDE SEQUENCE [LARGE SCALE GENOMIC DNA]</scope>
    <source>
        <strain evidence="2 3">DSM 45514</strain>
    </source>
</reference>
<dbReference type="STRING" id="1236220.SAMN04488112_10324"/>
<dbReference type="InterPro" id="IPR012792">
    <property type="entry name" value="3-oxoacid_CoA-transf_A"/>
</dbReference>
<dbReference type="AlphaFoldDB" id="A0A1G6ITN3"/>
<dbReference type="InterPro" id="IPR037171">
    <property type="entry name" value="NagB/RpiA_transferase-like"/>
</dbReference>
<protein>
    <submittedName>
        <fullName evidence="2">3-oxoacid CoA-transferase subunit A</fullName>
    </submittedName>
</protein>
<sequence length="216" mass="23302">MSVQQMTAKQAVSRIESGATLMVGGFGLSGVPFKLVDALVESDRRDFTLISNNIGTPGQGLGKMLNTGRIRKAIGTYFTTNPDVGEAYQQGRLEVKLLPQGTFCEAIRAGGSGIPAFYTPTAAETELAEGKEVREFEGRPHVLEKALKADVSLVKAHLADELGNLVYYKTARNFNPLMAMASHLTIVEVDRIVPAGMLDPEAIITPHPFVDILVTE</sequence>
<dbReference type="Proteomes" id="UP000199387">
    <property type="component" value="Unassembled WGS sequence"/>
</dbReference>
<dbReference type="SMART" id="SM00882">
    <property type="entry name" value="CoA_trans"/>
    <property type="match status" value="1"/>
</dbReference>
<keyword evidence="3" id="KW-1185">Reference proteome</keyword>
<accession>A0A1G6ITN3</accession>
<dbReference type="InterPro" id="IPR004165">
    <property type="entry name" value="CoA_trans_fam_I"/>
</dbReference>
<dbReference type="PANTHER" id="PTHR13707">
    <property type="entry name" value="KETOACID-COENZYME A TRANSFERASE"/>
    <property type="match status" value="1"/>
</dbReference>
<name>A0A1G6ITN3_9BACL</name>
<proteinExistence type="predicted"/>